<dbReference type="Proteomes" id="UP001226762">
    <property type="component" value="Unassembled WGS sequence"/>
</dbReference>
<evidence type="ECO:0000313" key="2">
    <source>
        <dbReference type="Proteomes" id="UP001226762"/>
    </source>
</evidence>
<dbReference type="EMBL" id="JANHAX010000003">
    <property type="protein sequence ID" value="MDQ2090292.1"/>
    <property type="molecule type" value="Genomic_DNA"/>
</dbReference>
<reference evidence="1" key="2">
    <citation type="submission" date="2023-02" db="EMBL/GenBank/DDBJ databases">
        <title>'Rhodoalgimonas zhirmunskyi' gen. nov., isolated from a red alga.</title>
        <authorList>
            <person name="Nedashkovskaya O.I."/>
            <person name="Otstavnykh N.Y."/>
            <person name="Bystritskaya E.P."/>
            <person name="Balabanova L.A."/>
            <person name="Isaeva M.P."/>
        </authorList>
    </citation>
    <scope>NUCLEOTIDE SEQUENCE</scope>
    <source>
        <strain evidence="1">KCTC 52189</strain>
    </source>
</reference>
<evidence type="ECO:0000313" key="1">
    <source>
        <dbReference type="EMBL" id="MDQ2090292.1"/>
    </source>
</evidence>
<dbReference type="AlphaFoldDB" id="A0AAE4B4K1"/>
<accession>A0AAE4B4K1</accession>
<dbReference type="Pfam" id="PF20603">
    <property type="entry name" value="Bact_hydrolase"/>
    <property type="match status" value="1"/>
</dbReference>
<proteinExistence type="predicted"/>
<name>A0AAE4B4K1_9RHOB</name>
<comment type="caution">
    <text evidence="1">The sequence shown here is derived from an EMBL/GenBank/DDBJ whole genome shotgun (WGS) entry which is preliminary data.</text>
</comment>
<dbReference type="RefSeq" id="WP_306735582.1">
    <property type="nucleotide sequence ID" value="NZ_JANHAX010000003.1"/>
</dbReference>
<reference evidence="1" key="1">
    <citation type="submission" date="2022-07" db="EMBL/GenBank/DDBJ databases">
        <authorList>
            <person name="Otstavnykh N."/>
            <person name="Isaeva M."/>
            <person name="Bystritskaya E."/>
        </authorList>
    </citation>
    <scope>NUCLEOTIDE SEQUENCE</scope>
    <source>
        <strain evidence="1">KCTC 52189</strain>
    </source>
</reference>
<gene>
    <name evidence="1" type="ORF">NO357_10330</name>
</gene>
<dbReference type="InterPro" id="IPR046766">
    <property type="entry name" value="Bact_hydrolase"/>
</dbReference>
<organism evidence="1 2">
    <name type="scientific">Marimonas arenosa</name>
    <dbReference type="NCBI Taxonomy" id="1795305"/>
    <lineage>
        <taxon>Bacteria</taxon>
        <taxon>Pseudomonadati</taxon>
        <taxon>Pseudomonadota</taxon>
        <taxon>Alphaproteobacteria</taxon>
        <taxon>Rhodobacterales</taxon>
        <taxon>Paracoccaceae</taxon>
        <taxon>Marimonas</taxon>
    </lineage>
</organism>
<keyword evidence="2" id="KW-1185">Reference proteome</keyword>
<sequence>METNKLPHYDMSDNPTGCCPRFHPEAWSGVELHFRDKPFVRAETRSAMHIPLNMGKVFSRVMQHIEEAGGFDEDNVIVLSEDVSAWKGVHHFASDKPVEGEEMETLSGDFATRVFEGGYREAKDWYEELKSVSADHGKPDGRVYFWYTTCPKCAKAYGRNYVVGLAEI</sequence>
<protein>
    <submittedName>
        <fullName evidence="1">Uncharacterized protein</fullName>
    </submittedName>
</protein>